<dbReference type="PANTHER" id="PTHR32361">
    <property type="entry name" value="FERRIC/CUPRIC REDUCTASE TRANSMEMBRANE COMPONENT"/>
    <property type="match status" value="1"/>
</dbReference>
<dbReference type="InterPro" id="IPR013112">
    <property type="entry name" value="FAD-bd_8"/>
</dbReference>
<organism evidence="12 13">
    <name type="scientific">Babjeviella inositovora NRRL Y-12698</name>
    <dbReference type="NCBI Taxonomy" id="984486"/>
    <lineage>
        <taxon>Eukaryota</taxon>
        <taxon>Fungi</taxon>
        <taxon>Dikarya</taxon>
        <taxon>Ascomycota</taxon>
        <taxon>Saccharomycotina</taxon>
        <taxon>Pichiomycetes</taxon>
        <taxon>Serinales incertae sedis</taxon>
        <taxon>Babjeviella</taxon>
    </lineage>
</organism>
<accession>A0A1E3QH32</accession>
<dbReference type="EMBL" id="KV454444">
    <property type="protein sequence ID" value="ODQ77006.1"/>
    <property type="molecule type" value="Genomic_DNA"/>
</dbReference>
<dbReference type="OrthoDB" id="167398at2759"/>
<feature type="transmembrane region" description="Helical" evidence="10">
    <location>
        <begin position="339"/>
        <end position="361"/>
    </location>
</feature>
<keyword evidence="6 10" id="KW-1133">Transmembrane helix</keyword>
<feature type="transmembrane region" description="Helical" evidence="10">
    <location>
        <begin position="153"/>
        <end position="178"/>
    </location>
</feature>
<dbReference type="Pfam" id="PF08022">
    <property type="entry name" value="FAD_binding_8"/>
    <property type="match status" value="1"/>
</dbReference>
<dbReference type="GO" id="GO:0006826">
    <property type="term" value="P:iron ion transport"/>
    <property type="evidence" value="ECO:0007669"/>
    <property type="project" value="TreeGrafter"/>
</dbReference>
<feature type="domain" description="FAD-binding FR-type" evidence="11">
    <location>
        <begin position="405"/>
        <end position="511"/>
    </location>
</feature>
<feature type="transmembrane region" description="Helical" evidence="10">
    <location>
        <begin position="264"/>
        <end position="286"/>
    </location>
</feature>
<keyword evidence="13" id="KW-1185">Reference proteome</keyword>
<dbReference type="PROSITE" id="PS51384">
    <property type="entry name" value="FAD_FR"/>
    <property type="match status" value="1"/>
</dbReference>
<dbReference type="InterPro" id="IPR017927">
    <property type="entry name" value="FAD-bd_FR_type"/>
</dbReference>
<dbReference type="AlphaFoldDB" id="A0A1E3QH32"/>
<keyword evidence="4 10" id="KW-0812">Transmembrane</keyword>
<dbReference type="RefSeq" id="XP_018982334.1">
    <property type="nucleotide sequence ID" value="XM_019132073.1"/>
</dbReference>
<keyword evidence="3" id="KW-0285">Flavoprotein</keyword>
<dbReference type="InterPro" id="IPR051410">
    <property type="entry name" value="Ferric/Cupric_Reductase"/>
</dbReference>
<evidence type="ECO:0000259" key="11">
    <source>
        <dbReference type="PROSITE" id="PS51384"/>
    </source>
</evidence>
<reference evidence="13" key="1">
    <citation type="submission" date="2016-05" db="EMBL/GenBank/DDBJ databases">
        <title>Comparative genomics of biotechnologically important yeasts.</title>
        <authorList>
            <consortium name="DOE Joint Genome Institute"/>
            <person name="Riley R."/>
            <person name="Haridas S."/>
            <person name="Wolfe K.H."/>
            <person name="Lopes M.R."/>
            <person name="Hittinger C.T."/>
            <person name="Goker M."/>
            <person name="Salamov A."/>
            <person name="Wisecaver J."/>
            <person name="Long T.M."/>
            <person name="Aerts A.L."/>
            <person name="Barry K."/>
            <person name="Choi C."/>
            <person name="Clum A."/>
            <person name="Coughlan A.Y."/>
            <person name="Deshpande S."/>
            <person name="Douglass A.P."/>
            <person name="Hanson S.J."/>
            <person name="Klenk H.-P."/>
            <person name="Labutti K."/>
            <person name="Lapidus A."/>
            <person name="Lindquist E."/>
            <person name="Lipzen A."/>
            <person name="Meier-Kolthoff J.P."/>
            <person name="Ohm R.A."/>
            <person name="Otillar R.P."/>
            <person name="Pangilinan J."/>
            <person name="Peng Y."/>
            <person name="Rokas A."/>
            <person name="Rosa C.A."/>
            <person name="Scheuner C."/>
            <person name="Sibirny A.A."/>
            <person name="Slot J.C."/>
            <person name="Stielow J.B."/>
            <person name="Sun H."/>
            <person name="Kurtzman C.P."/>
            <person name="Blackwell M."/>
            <person name="Grigoriev I.V."/>
            <person name="Jeffries T.W."/>
        </authorList>
    </citation>
    <scope>NUCLEOTIDE SEQUENCE [LARGE SCALE GENOMIC DNA]</scope>
    <source>
        <strain evidence="13">NRRL Y-12698</strain>
    </source>
</reference>
<feature type="transmembrane region" description="Helical" evidence="10">
    <location>
        <begin position="307"/>
        <end position="327"/>
    </location>
</feature>
<evidence type="ECO:0000313" key="12">
    <source>
        <dbReference type="EMBL" id="ODQ77006.1"/>
    </source>
</evidence>
<sequence>MSTALCESPYHRYTSEEYAVMACTGVIEASTTFCAKKGKGTKIVGACYCTNIPEMGSLLTCLHTNDYYNNKMVSYLGRQCSEVYPNTTLDAQFFDKVYQNASQYIITPGSDFNSSLISYSPITVKSKKVKTYYKAYYVRWNNFTLALNLGAGFYGLMGFFMLGSAIVNWTTVIFPGFAQKFNGTSSKWFRKYVTLTAAFKKDRNVPLKFFGVPVALIPTRMESIIVFLLWTYMILASSIGYKHVEGNPIWKRPMAELGRIVSDRTGVLALITYPMLILFAGRNNFLIYITRWNFSRFNIYHRNVSRMFFLLSTVHGVAISISAFGISPDKYSGRMKKEAVIWGTVATILMGFMMIQGMLVLRRKSYETFLIIHIVFAVFVLIGTHFHIVPYSYDGFTWSVVGLWVLDRAVRLLSIARFGIKDANVTLISGETLKVTVPKPRHWNAKPGQYAFVSFMTPLCFWQSHPFTMITETESEISFAIKVKGGVTLSLYKHLVSMPSQTATIKVCVEG</sequence>
<keyword evidence="7" id="KW-0406">Ion transport</keyword>
<evidence type="ECO:0000256" key="3">
    <source>
        <dbReference type="ARBA" id="ARBA00022630"/>
    </source>
</evidence>
<evidence type="ECO:0000256" key="2">
    <source>
        <dbReference type="ARBA" id="ARBA00022448"/>
    </source>
</evidence>
<evidence type="ECO:0000256" key="6">
    <source>
        <dbReference type="ARBA" id="ARBA00022989"/>
    </source>
</evidence>
<protein>
    <recommendedName>
        <fullName evidence="11">FAD-binding FR-type domain-containing protein</fullName>
    </recommendedName>
</protein>
<gene>
    <name evidence="12" type="ORF">BABINDRAFT_42481</name>
</gene>
<dbReference type="Pfam" id="PF01794">
    <property type="entry name" value="Ferric_reduct"/>
    <property type="match status" value="1"/>
</dbReference>
<dbReference type="GeneID" id="30149926"/>
<evidence type="ECO:0000313" key="13">
    <source>
        <dbReference type="Proteomes" id="UP000094336"/>
    </source>
</evidence>
<evidence type="ECO:0000256" key="5">
    <source>
        <dbReference type="ARBA" id="ARBA00022827"/>
    </source>
</evidence>
<keyword evidence="2" id="KW-0813">Transport</keyword>
<comment type="subcellular location">
    <subcellularLocation>
        <location evidence="1">Membrane</location>
        <topology evidence="1">Multi-pass membrane protein</topology>
    </subcellularLocation>
</comment>
<keyword evidence="9" id="KW-0325">Glycoprotein</keyword>
<dbReference type="GO" id="GO:0015677">
    <property type="term" value="P:copper ion import"/>
    <property type="evidence" value="ECO:0007669"/>
    <property type="project" value="TreeGrafter"/>
</dbReference>
<keyword evidence="5" id="KW-0274">FAD</keyword>
<dbReference type="GO" id="GO:0000293">
    <property type="term" value="F:ferric-chelate reductase activity"/>
    <property type="evidence" value="ECO:0007669"/>
    <property type="project" value="TreeGrafter"/>
</dbReference>
<dbReference type="STRING" id="984486.A0A1E3QH32"/>
<evidence type="ECO:0000256" key="8">
    <source>
        <dbReference type="ARBA" id="ARBA00023136"/>
    </source>
</evidence>
<dbReference type="Proteomes" id="UP000094336">
    <property type="component" value="Unassembled WGS sequence"/>
</dbReference>
<dbReference type="GO" id="GO:0006879">
    <property type="term" value="P:intracellular iron ion homeostasis"/>
    <property type="evidence" value="ECO:0007669"/>
    <property type="project" value="TreeGrafter"/>
</dbReference>
<dbReference type="CDD" id="cd06186">
    <property type="entry name" value="NOX_Duox_like_FAD_NADP"/>
    <property type="match status" value="1"/>
</dbReference>
<dbReference type="SFLD" id="SFLDG01168">
    <property type="entry name" value="Ferric_reductase_subgroup_(FRE"/>
    <property type="match status" value="1"/>
</dbReference>
<keyword evidence="8 10" id="KW-0472">Membrane</keyword>
<evidence type="ECO:0000256" key="1">
    <source>
        <dbReference type="ARBA" id="ARBA00004141"/>
    </source>
</evidence>
<name>A0A1E3QH32_9ASCO</name>
<evidence type="ECO:0000256" key="7">
    <source>
        <dbReference type="ARBA" id="ARBA00023065"/>
    </source>
</evidence>
<proteinExistence type="predicted"/>
<feature type="non-terminal residue" evidence="12">
    <location>
        <position position="511"/>
    </location>
</feature>
<feature type="transmembrane region" description="Helical" evidence="10">
    <location>
        <begin position="368"/>
        <end position="389"/>
    </location>
</feature>
<feature type="transmembrane region" description="Helical" evidence="10">
    <location>
        <begin position="224"/>
        <end position="244"/>
    </location>
</feature>
<evidence type="ECO:0000256" key="4">
    <source>
        <dbReference type="ARBA" id="ARBA00022692"/>
    </source>
</evidence>
<dbReference type="GO" id="GO:0005886">
    <property type="term" value="C:plasma membrane"/>
    <property type="evidence" value="ECO:0007669"/>
    <property type="project" value="TreeGrafter"/>
</dbReference>
<dbReference type="PANTHER" id="PTHR32361:SF9">
    <property type="entry name" value="FERRIC REDUCTASE TRANSMEMBRANE COMPONENT 3-RELATED"/>
    <property type="match status" value="1"/>
</dbReference>
<evidence type="ECO:0000256" key="10">
    <source>
        <dbReference type="SAM" id="Phobius"/>
    </source>
</evidence>
<evidence type="ECO:0000256" key="9">
    <source>
        <dbReference type="ARBA" id="ARBA00023180"/>
    </source>
</evidence>
<dbReference type="InterPro" id="IPR013130">
    <property type="entry name" value="Fe3_Rdtase_TM_dom"/>
</dbReference>